<comment type="similarity">
    <text evidence="1 3 5">Belongs to the GrpE family.</text>
</comment>
<keyword evidence="2 3" id="KW-0143">Chaperone</keyword>
<evidence type="ECO:0000256" key="4">
    <source>
        <dbReference type="RuleBase" id="RU000639"/>
    </source>
</evidence>
<keyword evidence="3" id="KW-0963">Cytoplasm</keyword>
<keyword evidence="8" id="KW-1185">Reference proteome</keyword>
<gene>
    <name evidence="3" type="primary">grpE</name>
    <name evidence="7" type="ORF">HF519_14325</name>
</gene>
<evidence type="ECO:0000313" key="7">
    <source>
        <dbReference type="EMBL" id="NMH92724.1"/>
    </source>
</evidence>
<dbReference type="SUPFAM" id="SSF58014">
    <property type="entry name" value="Coiled-coil domain of nucleotide exchange factor GrpE"/>
    <property type="match status" value="1"/>
</dbReference>
<dbReference type="Pfam" id="PF01025">
    <property type="entry name" value="GrpE"/>
    <property type="match status" value="1"/>
</dbReference>
<evidence type="ECO:0000256" key="5">
    <source>
        <dbReference type="RuleBase" id="RU004478"/>
    </source>
</evidence>
<name>A0A848DJV7_9PSEU</name>
<dbReference type="InterPro" id="IPR013805">
    <property type="entry name" value="GrpE_CC"/>
</dbReference>
<organism evidence="7 8">
    <name type="scientific">Pseudonocardia bannensis</name>
    <dbReference type="NCBI Taxonomy" id="630973"/>
    <lineage>
        <taxon>Bacteria</taxon>
        <taxon>Bacillati</taxon>
        <taxon>Actinomycetota</taxon>
        <taxon>Actinomycetes</taxon>
        <taxon>Pseudonocardiales</taxon>
        <taxon>Pseudonocardiaceae</taxon>
        <taxon>Pseudonocardia</taxon>
    </lineage>
</organism>
<evidence type="ECO:0000256" key="6">
    <source>
        <dbReference type="SAM" id="MobiDB-lite"/>
    </source>
</evidence>
<evidence type="ECO:0000256" key="1">
    <source>
        <dbReference type="ARBA" id="ARBA00009054"/>
    </source>
</evidence>
<evidence type="ECO:0000256" key="3">
    <source>
        <dbReference type="HAMAP-Rule" id="MF_01151"/>
    </source>
</evidence>
<dbReference type="EMBL" id="JAAXKZ010000046">
    <property type="protein sequence ID" value="NMH92724.1"/>
    <property type="molecule type" value="Genomic_DNA"/>
</dbReference>
<protein>
    <recommendedName>
        <fullName evidence="3 4">Protein GrpE</fullName>
    </recommendedName>
    <alternativeName>
        <fullName evidence="3">HSP-70 cofactor</fullName>
    </alternativeName>
</protein>
<comment type="subunit">
    <text evidence="3">Homodimer.</text>
</comment>
<dbReference type="GO" id="GO:0042803">
    <property type="term" value="F:protein homodimerization activity"/>
    <property type="evidence" value="ECO:0007669"/>
    <property type="project" value="InterPro"/>
</dbReference>
<dbReference type="GO" id="GO:0006457">
    <property type="term" value="P:protein folding"/>
    <property type="evidence" value="ECO:0007669"/>
    <property type="project" value="InterPro"/>
</dbReference>
<dbReference type="HAMAP" id="MF_01151">
    <property type="entry name" value="GrpE"/>
    <property type="match status" value="1"/>
</dbReference>
<dbReference type="GO" id="GO:0051082">
    <property type="term" value="F:unfolded protein binding"/>
    <property type="evidence" value="ECO:0007669"/>
    <property type="project" value="TreeGrafter"/>
</dbReference>
<dbReference type="GO" id="GO:0000774">
    <property type="term" value="F:adenyl-nucleotide exchange factor activity"/>
    <property type="evidence" value="ECO:0007669"/>
    <property type="project" value="InterPro"/>
</dbReference>
<dbReference type="PANTHER" id="PTHR21237">
    <property type="entry name" value="GRPE PROTEIN"/>
    <property type="match status" value="1"/>
</dbReference>
<accession>A0A848DJV7</accession>
<comment type="function">
    <text evidence="3 4">Participates actively in the response to hyperosmotic and heat shock by preventing the aggregation of stress-denatured proteins, in association with DnaK and GrpE. It is the nucleotide exchange factor for DnaK and may function as a thermosensor. Unfolded proteins bind initially to DnaJ; upon interaction with the DnaJ-bound protein, DnaK hydrolyzes its bound ATP, resulting in the formation of a stable complex. GrpE releases ADP from DnaK; ATP binding to DnaK triggers the release of the substrate protein, thus completing the reaction cycle. Several rounds of ATP-dependent interactions between DnaJ, DnaK and GrpE are required for fully efficient folding.</text>
</comment>
<dbReference type="GO" id="GO:0005737">
    <property type="term" value="C:cytoplasm"/>
    <property type="evidence" value="ECO:0007669"/>
    <property type="project" value="UniProtKB-SubCell"/>
</dbReference>
<feature type="compositionally biased region" description="Low complexity" evidence="6">
    <location>
        <begin position="41"/>
        <end position="65"/>
    </location>
</feature>
<evidence type="ECO:0000256" key="2">
    <source>
        <dbReference type="ARBA" id="ARBA00023186"/>
    </source>
</evidence>
<dbReference type="CDD" id="cd00446">
    <property type="entry name" value="GrpE"/>
    <property type="match status" value="1"/>
</dbReference>
<dbReference type="InterPro" id="IPR000740">
    <property type="entry name" value="GrpE"/>
</dbReference>
<dbReference type="GO" id="GO:0051087">
    <property type="term" value="F:protein-folding chaperone binding"/>
    <property type="evidence" value="ECO:0007669"/>
    <property type="project" value="InterPro"/>
</dbReference>
<feature type="region of interest" description="Disordered" evidence="6">
    <location>
        <begin position="199"/>
        <end position="220"/>
    </location>
</feature>
<reference evidence="7 8" key="1">
    <citation type="submission" date="2020-04" db="EMBL/GenBank/DDBJ databases">
        <authorList>
            <person name="Klaysubun C."/>
            <person name="Duangmal K."/>
            <person name="Lipun K."/>
        </authorList>
    </citation>
    <scope>NUCLEOTIDE SEQUENCE [LARGE SCALE GENOMIC DNA]</scope>
    <source>
        <strain evidence="7 8">DSM 45300</strain>
    </source>
</reference>
<dbReference type="AlphaFoldDB" id="A0A848DJV7"/>
<dbReference type="PANTHER" id="PTHR21237:SF23">
    <property type="entry name" value="GRPE PROTEIN HOMOLOG, MITOCHONDRIAL"/>
    <property type="match status" value="1"/>
</dbReference>
<feature type="region of interest" description="Disordered" evidence="6">
    <location>
        <begin position="1"/>
        <end position="79"/>
    </location>
</feature>
<dbReference type="Gene3D" id="2.30.22.10">
    <property type="entry name" value="Head domain of nucleotide exchange factor GrpE"/>
    <property type="match status" value="1"/>
</dbReference>
<sequence>MSEKSTEQSPGTTPRHPAQSESDRPESVRQAPEQRGPGQQEEPPAGVAADPGAAAAPADRAGEPVIPADRTGPEQSEIAELEDRWRRAVADLDNFRKRYTREVSRERAAERALVAGAFLPVLDTIDLALEHAGADPKSIIEGIRGVRQQALTILENLGFARQDEAGVPFDPTRHEVVGVVEPDDSGTPPGAVASVVRPGYGAPDRQLRPAAVTVTQSSSG</sequence>
<evidence type="ECO:0000313" key="8">
    <source>
        <dbReference type="Proteomes" id="UP000586918"/>
    </source>
</evidence>
<dbReference type="Proteomes" id="UP000586918">
    <property type="component" value="Unassembled WGS sequence"/>
</dbReference>
<dbReference type="SUPFAM" id="SSF51064">
    <property type="entry name" value="Head domain of nucleotide exchange factor GrpE"/>
    <property type="match status" value="1"/>
</dbReference>
<dbReference type="PRINTS" id="PR00773">
    <property type="entry name" value="GRPEPROTEIN"/>
</dbReference>
<keyword evidence="3 4" id="KW-0346">Stress response</keyword>
<proteinExistence type="inferred from homology"/>
<comment type="caution">
    <text evidence="7">The sequence shown here is derived from an EMBL/GenBank/DDBJ whole genome shotgun (WGS) entry which is preliminary data.</text>
</comment>
<comment type="subcellular location">
    <subcellularLocation>
        <location evidence="3">Cytoplasm</location>
    </subcellularLocation>
</comment>
<dbReference type="Gene3D" id="3.90.20.20">
    <property type="match status" value="1"/>
</dbReference>
<dbReference type="PROSITE" id="PS01071">
    <property type="entry name" value="GRPE"/>
    <property type="match status" value="1"/>
</dbReference>
<dbReference type="InterPro" id="IPR009012">
    <property type="entry name" value="GrpE_head"/>
</dbReference>